<dbReference type="InterPro" id="IPR037523">
    <property type="entry name" value="VOC_core"/>
</dbReference>
<dbReference type="InterPro" id="IPR029068">
    <property type="entry name" value="Glyas_Bleomycin-R_OHBP_Dase"/>
</dbReference>
<sequence length="123" mass="13665">MVLHCHAAVVTISTPNLAQLSQFYSDLLGMPPQIYIEGVYAEFQLPGLRLGIFEPRSGDRQEFSSPKGAMSLCLQVSDLEKAIENFRELGYPPPGEIITASHGREIYAYDPCGNRIIVYESKT</sequence>
<dbReference type="Proteomes" id="UP000032946">
    <property type="component" value="Chromosome"/>
</dbReference>
<evidence type="ECO:0000259" key="1">
    <source>
        <dbReference type="PROSITE" id="PS51819"/>
    </source>
</evidence>
<organism evidence="2 3">
    <name type="scientific">Limnospira indica PCC 8005</name>
    <dbReference type="NCBI Taxonomy" id="376219"/>
    <lineage>
        <taxon>Bacteria</taxon>
        <taxon>Bacillati</taxon>
        <taxon>Cyanobacteriota</taxon>
        <taxon>Cyanophyceae</taxon>
        <taxon>Oscillatoriophycideae</taxon>
        <taxon>Oscillatoriales</taxon>
        <taxon>Sirenicapillariaceae</taxon>
        <taxon>Limnospira</taxon>
    </lineage>
</organism>
<dbReference type="InterPro" id="IPR004360">
    <property type="entry name" value="Glyas_Fos-R_dOase_dom"/>
</dbReference>
<dbReference type="EMBL" id="FO818640">
    <property type="protein sequence ID" value="CDM95602.1"/>
    <property type="molecule type" value="Genomic_DNA"/>
</dbReference>
<dbReference type="Gene3D" id="3.10.180.10">
    <property type="entry name" value="2,3-Dihydroxybiphenyl 1,2-Dioxygenase, domain 1"/>
    <property type="match status" value="1"/>
</dbReference>
<reference evidence="2 3" key="1">
    <citation type="submission" date="2014-02" db="EMBL/GenBank/DDBJ databases">
        <authorList>
            <person name="Genoscope - CEA"/>
        </authorList>
    </citation>
    <scope>NUCLEOTIDE SEQUENCE [LARGE SCALE GENOMIC DNA]</scope>
    <source>
        <strain evidence="2 3">PCC 8005</strain>
    </source>
</reference>
<gene>
    <name evidence="2" type="ORF">ARTHRO_40007</name>
</gene>
<dbReference type="RefSeq" id="WP_008051366.1">
    <property type="nucleotide sequence ID" value="NZ_FO818640.1"/>
</dbReference>
<protein>
    <submittedName>
        <fullName evidence="2">Glyoxalase/bleomycin resistance protein/dioxygenase</fullName>
    </submittedName>
</protein>
<dbReference type="AlphaFoldDB" id="A0A9P1KF46"/>
<name>A0A9P1KF46_9CYAN</name>
<evidence type="ECO:0000313" key="3">
    <source>
        <dbReference type="Proteomes" id="UP000032946"/>
    </source>
</evidence>
<dbReference type="PROSITE" id="PS51819">
    <property type="entry name" value="VOC"/>
    <property type="match status" value="1"/>
</dbReference>
<feature type="domain" description="VOC" evidence="1">
    <location>
        <begin position="6"/>
        <end position="121"/>
    </location>
</feature>
<dbReference type="Pfam" id="PF00903">
    <property type="entry name" value="Glyoxalase"/>
    <property type="match status" value="1"/>
</dbReference>
<proteinExistence type="predicted"/>
<evidence type="ECO:0000313" key="2">
    <source>
        <dbReference type="EMBL" id="CDM95602.1"/>
    </source>
</evidence>
<dbReference type="SUPFAM" id="SSF54593">
    <property type="entry name" value="Glyoxalase/Bleomycin resistance protein/Dihydroxybiphenyl dioxygenase"/>
    <property type="match status" value="1"/>
</dbReference>
<accession>A0A9P1KF46</accession>
<keyword evidence="3" id="KW-1185">Reference proteome</keyword>